<dbReference type="GO" id="GO:0005737">
    <property type="term" value="C:cytoplasm"/>
    <property type="evidence" value="ECO:0007669"/>
    <property type="project" value="TreeGrafter"/>
</dbReference>
<dbReference type="Pfam" id="PF04909">
    <property type="entry name" value="Amidohydro_2"/>
    <property type="match status" value="1"/>
</dbReference>
<dbReference type="GO" id="GO:0016787">
    <property type="term" value="F:hydrolase activity"/>
    <property type="evidence" value="ECO:0007669"/>
    <property type="project" value="InterPro"/>
</dbReference>
<dbReference type="GO" id="GO:0016831">
    <property type="term" value="F:carboxy-lyase activity"/>
    <property type="evidence" value="ECO:0007669"/>
    <property type="project" value="InterPro"/>
</dbReference>
<dbReference type="PANTHER" id="PTHR21240:SF28">
    <property type="entry name" value="ISO-OROTATE DECARBOXYLASE (EUROFUNG)"/>
    <property type="match status" value="1"/>
</dbReference>
<evidence type="ECO:0000256" key="1">
    <source>
        <dbReference type="ARBA" id="ARBA00023239"/>
    </source>
</evidence>
<evidence type="ECO:0000313" key="6">
    <source>
        <dbReference type="EMBL" id="CAB5005565.1"/>
    </source>
</evidence>
<sequence length="403" mass="45481">MTSAITDHYTIISADCHAGANHETYREYLDPAYLDDFDAWRNKYKNPFRDLQDGGRVRNWDDDRRNGDLYADGQVAEVIYPNTVPPFFPSFVLFAKPPKPEEYEHRRAGLQAHNRWLADFCSRFPEQRAGIGQVFLNNVDDAIEDVRWIAEHGLRGGVLIASPPPDCKYVPPLYDPALDPFWRECEELGIPVNSHGGTGLPDFGRYPASALLFITEVSFYSQRPFSQLLLSGVFDRFPKLKFVMAEMGCAWIEPMLERYDSLLAQIRATGRTGEMVYGPESILPRSATEYFNQNCWVAVSPPQLMDALAMKSIGMDRVMWGSDYPHDEGTGPFTREHLRQVWSDESPERMRQILGENAAALYGFDLAALAPLAEVHGPTVSEIATPLTSLPENPNEALLRNVS</sequence>
<dbReference type="InterPro" id="IPR032466">
    <property type="entry name" value="Metal_Hydrolase"/>
</dbReference>
<gene>
    <name evidence="3" type="ORF">UFOPK2925_00686</name>
    <name evidence="4" type="ORF">UFOPK2996_00721</name>
    <name evidence="5" type="ORF">UFOPK3317_01335</name>
    <name evidence="6" type="ORF">UFOPK4071_00434</name>
</gene>
<evidence type="ECO:0000313" key="5">
    <source>
        <dbReference type="EMBL" id="CAB4879098.1"/>
    </source>
</evidence>
<proteinExistence type="predicted"/>
<evidence type="ECO:0000313" key="3">
    <source>
        <dbReference type="EMBL" id="CAB4778320.1"/>
    </source>
</evidence>
<dbReference type="InterPro" id="IPR006680">
    <property type="entry name" value="Amidohydro-rel"/>
</dbReference>
<dbReference type="EMBL" id="CAEZZU010000085">
    <property type="protein sequence ID" value="CAB4778320.1"/>
    <property type="molecule type" value="Genomic_DNA"/>
</dbReference>
<dbReference type="Gene3D" id="3.20.20.140">
    <property type="entry name" value="Metal-dependent hydrolases"/>
    <property type="match status" value="1"/>
</dbReference>
<dbReference type="InterPro" id="IPR032465">
    <property type="entry name" value="ACMSD"/>
</dbReference>
<dbReference type="EMBL" id="CAFBPF010000036">
    <property type="protein sequence ID" value="CAB5005565.1"/>
    <property type="molecule type" value="Genomic_DNA"/>
</dbReference>
<keyword evidence="1" id="KW-0456">Lyase</keyword>
<organism evidence="3">
    <name type="scientific">freshwater metagenome</name>
    <dbReference type="NCBI Taxonomy" id="449393"/>
    <lineage>
        <taxon>unclassified sequences</taxon>
        <taxon>metagenomes</taxon>
        <taxon>ecological metagenomes</taxon>
    </lineage>
</organism>
<name>A0A6J6W1M8_9ZZZZ</name>
<evidence type="ECO:0000313" key="4">
    <source>
        <dbReference type="EMBL" id="CAB4794829.1"/>
    </source>
</evidence>
<dbReference type="EMBL" id="CAFBLK010000274">
    <property type="protein sequence ID" value="CAB4879098.1"/>
    <property type="molecule type" value="Genomic_DNA"/>
</dbReference>
<protein>
    <submittedName>
        <fullName evidence="3">Unannotated protein</fullName>
    </submittedName>
</protein>
<dbReference type="GO" id="GO:0019748">
    <property type="term" value="P:secondary metabolic process"/>
    <property type="evidence" value="ECO:0007669"/>
    <property type="project" value="TreeGrafter"/>
</dbReference>
<dbReference type="SUPFAM" id="SSF51556">
    <property type="entry name" value="Metallo-dependent hydrolases"/>
    <property type="match status" value="1"/>
</dbReference>
<dbReference type="AlphaFoldDB" id="A0A6J6W1M8"/>
<dbReference type="EMBL" id="CAFAAH010000080">
    <property type="protein sequence ID" value="CAB4794829.1"/>
    <property type="molecule type" value="Genomic_DNA"/>
</dbReference>
<accession>A0A6J6W1M8</accession>
<reference evidence="3" key="1">
    <citation type="submission" date="2020-05" db="EMBL/GenBank/DDBJ databases">
        <authorList>
            <person name="Chiriac C."/>
            <person name="Salcher M."/>
            <person name="Ghai R."/>
            <person name="Kavagutti S V."/>
        </authorList>
    </citation>
    <scope>NUCLEOTIDE SEQUENCE</scope>
</reference>
<evidence type="ECO:0000259" key="2">
    <source>
        <dbReference type="Pfam" id="PF04909"/>
    </source>
</evidence>
<dbReference type="PANTHER" id="PTHR21240">
    <property type="entry name" value="2-AMINO-3-CARBOXYLMUCONATE-6-SEMIALDEHYDE DECARBOXYLASE"/>
    <property type="match status" value="1"/>
</dbReference>
<feature type="domain" description="Amidohydrolase-related" evidence="2">
    <location>
        <begin position="56"/>
        <end position="364"/>
    </location>
</feature>